<dbReference type="InterPro" id="IPR000070">
    <property type="entry name" value="Pectinesterase_cat"/>
</dbReference>
<protein>
    <recommendedName>
        <fullName evidence="3">pectinesterase</fullName>
        <ecNumber evidence="3">3.1.1.11</ecNumber>
    </recommendedName>
</protein>
<dbReference type="SUPFAM" id="SSF51126">
    <property type="entry name" value="Pectin lyase-like"/>
    <property type="match status" value="1"/>
</dbReference>
<feature type="domain" description="Pectinesterase catalytic" evidence="7">
    <location>
        <begin position="27"/>
        <end position="304"/>
    </location>
</feature>
<evidence type="ECO:0000256" key="2">
    <source>
        <dbReference type="ARBA" id="ARBA00008891"/>
    </source>
</evidence>
<comment type="caution">
    <text evidence="8">The sequence shown here is derived from an EMBL/GenBank/DDBJ whole genome shotgun (WGS) entry which is preliminary data.</text>
</comment>
<keyword evidence="9" id="KW-1185">Reference proteome</keyword>
<reference evidence="8 9" key="1">
    <citation type="submission" date="2024-03" db="EMBL/GenBank/DDBJ databases">
        <title>A high-quality draft genome sequence of Diaporthe vaccinii, a causative agent of upright dieback and viscid rot disease in cranberry plants.</title>
        <authorList>
            <person name="Sarrasin M."/>
            <person name="Lang B.F."/>
            <person name="Burger G."/>
        </authorList>
    </citation>
    <scope>NUCLEOTIDE SEQUENCE [LARGE SCALE GENOMIC DNA]</scope>
    <source>
        <strain evidence="8 9">IS7</strain>
    </source>
</reference>
<evidence type="ECO:0000256" key="3">
    <source>
        <dbReference type="ARBA" id="ARBA00013229"/>
    </source>
</evidence>
<dbReference type="EC" id="3.1.1.11" evidence="3"/>
<dbReference type="PANTHER" id="PTHR31321:SF127">
    <property type="entry name" value="PECTINESTERASE"/>
    <property type="match status" value="1"/>
</dbReference>
<keyword evidence="4" id="KW-0378">Hydrolase</keyword>
<accession>A0ABR4EVR3</accession>
<feature type="compositionally biased region" description="Polar residues" evidence="6">
    <location>
        <begin position="1"/>
        <end position="12"/>
    </location>
</feature>
<dbReference type="Gene3D" id="2.160.20.10">
    <property type="entry name" value="Single-stranded right-handed beta-helix, Pectin lyase-like"/>
    <property type="match status" value="1"/>
</dbReference>
<dbReference type="PANTHER" id="PTHR31321">
    <property type="entry name" value="ACYL-COA THIOESTER HYDROLASE YBHC-RELATED"/>
    <property type="match status" value="1"/>
</dbReference>
<evidence type="ECO:0000256" key="6">
    <source>
        <dbReference type="SAM" id="MobiDB-lite"/>
    </source>
</evidence>
<name>A0ABR4EVR3_9PEZI</name>
<evidence type="ECO:0000256" key="4">
    <source>
        <dbReference type="ARBA" id="ARBA00022801"/>
    </source>
</evidence>
<keyword evidence="5" id="KW-0063">Aspartyl esterase</keyword>
<dbReference type="InterPro" id="IPR012334">
    <property type="entry name" value="Pectin_lyas_fold"/>
</dbReference>
<gene>
    <name evidence="8" type="ORF">FJTKL_06857</name>
</gene>
<sequence length="330" mass="36166">MGNTASTPSTTPDVPANSRLTPPAGSITVCATGECDWPTISSAVNSISNTSTDPTTIFVYNGTYTEQVYLPPKSAKVTIYGQTSDITSYHGNTVTLQYNSSLAVAPNDEWTAPFINESPNTAVYNLDIRNLWGEGYQAVAISAYNTSQGYYGLGIYGSQDTLLAEVGNQFYANSYIEGMTDFIFGEHARAWITNSTVASNGYGWITASGRVNESDPSWYVITDSVVTTAEGAEVEDGSVFLGRPWRNWARVTFQRCEMGSHINETGWSNWTDEEPQTDRVTFEEWDNTGAGSDTSARVSYSTVRNSPLPIEFILGADYKDWVDKLYLPSE</sequence>
<dbReference type="Pfam" id="PF01095">
    <property type="entry name" value="Pectinesterase"/>
    <property type="match status" value="1"/>
</dbReference>
<organism evidence="8 9">
    <name type="scientific">Diaporthe vaccinii</name>
    <dbReference type="NCBI Taxonomy" id="105482"/>
    <lineage>
        <taxon>Eukaryota</taxon>
        <taxon>Fungi</taxon>
        <taxon>Dikarya</taxon>
        <taxon>Ascomycota</taxon>
        <taxon>Pezizomycotina</taxon>
        <taxon>Sordariomycetes</taxon>
        <taxon>Sordariomycetidae</taxon>
        <taxon>Diaporthales</taxon>
        <taxon>Diaporthaceae</taxon>
        <taxon>Diaporthe</taxon>
        <taxon>Diaporthe eres species complex</taxon>
    </lineage>
</organism>
<evidence type="ECO:0000259" key="7">
    <source>
        <dbReference type="Pfam" id="PF01095"/>
    </source>
</evidence>
<comment type="similarity">
    <text evidence="2">Belongs to the pectinesterase family.</text>
</comment>
<dbReference type="Proteomes" id="UP001600888">
    <property type="component" value="Unassembled WGS sequence"/>
</dbReference>
<dbReference type="InterPro" id="IPR011050">
    <property type="entry name" value="Pectin_lyase_fold/virulence"/>
</dbReference>
<evidence type="ECO:0000313" key="8">
    <source>
        <dbReference type="EMBL" id="KAL2286494.1"/>
    </source>
</evidence>
<evidence type="ECO:0000256" key="5">
    <source>
        <dbReference type="ARBA" id="ARBA00023085"/>
    </source>
</evidence>
<feature type="region of interest" description="Disordered" evidence="6">
    <location>
        <begin position="1"/>
        <end position="25"/>
    </location>
</feature>
<comment type="pathway">
    <text evidence="1">Glycan metabolism; pectin degradation; 2-dehydro-3-deoxy-D-gluconate from pectin: step 1/5.</text>
</comment>
<proteinExistence type="inferred from homology"/>
<evidence type="ECO:0000256" key="1">
    <source>
        <dbReference type="ARBA" id="ARBA00005184"/>
    </source>
</evidence>
<dbReference type="EMBL" id="JBAWTH010000024">
    <property type="protein sequence ID" value="KAL2286494.1"/>
    <property type="molecule type" value="Genomic_DNA"/>
</dbReference>
<evidence type="ECO:0000313" key="9">
    <source>
        <dbReference type="Proteomes" id="UP001600888"/>
    </source>
</evidence>